<evidence type="ECO:0000256" key="3">
    <source>
        <dbReference type="ARBA" id="ARBA00023445"/>
    </source>
</evidence>
<dbReference type="InterPro" id="IPR050425">
    <property type="entry name" value="NAD(P)_dehydrat-like"/>
</dbReference>
<dbReference type="Proteomes" id="UP001154282">
    <property type="component" value="Unassembled WGS sequence"/>
</dbReference>
<dbReference type="InterPro" id="IPR036291">
    <property type="entry name" value="NAD(P)-bd_dom_sf"/>
</dbReference>
<dbReference type="EMBL" id="CAMGYJ010000008">
    <property type="protein sequence ID" value="CAI0455030.1"/>
    <property type="molecule type" value="Genomic_DNA"/>
</dbReference>
<reference evidence="6" key="1">
    <citation type="submission" date="2022-08" db="EMBL/GenBank/DDBJ databases">
        <authorList>
            <person name="Gutierrez-Valencia J."/>
        </authorList>
    </citation>
    <scope>NUCLEOTIDE SEQUENCE</scope>
</reference>
<keyword evidence="4" id="KW-0472">Membrane</keyword>
<proteinExistence type="inferred from homology"/>
<evidence type="ECO:0000259" key="5">
    <source>
        <dbReference type="Pfam" id="PF01370"/>
    </source>
</evidence>
<dbReference type="PANTHER" id="PTHR10366:SF852">
    <property type="entry name" value="CINNAMOYL-COA REDUCTASE CAD2"/>
    <property type="match status" value="1"/>
</dbReference>
<evidence type="ECO:0000313" key="7">
    <source>
        <dbReference type="Proteomes" id="UP001154282"/>
    </source>
</evidence>
<dbReference type="AlphaFoldDB" id="A0AAV0N943"/>
<feature type="transmembrane region" description="Helical" evidence="4">
    <location>
        <begin position="279"/>
        <end position="309"/>
    </location>
</feature>
<dbReference type="SUPFAM" id="SSF51735">
    <property type="entry name" value="NAD(P)-binding Rossmann-fold domains"/>
    <property type="match status" value="1"/>
</dbReference>
<evidence type="ECO:0000256" key="1">
    <source>
        <dbReference type="ARBA" id="ARBA00022857"/>
    </source>
</evidence>
<keyword evidence="4" id="KW-0812">Transmembrane</keyword>
<keyword evidence="4" id="KW-1133">Transmembrane helix</keyword>
<dbReference type="Gene3D" id="3.40.50.720">
    <property type="entry name" value="NAD(P)-binding Rossmann-like Domain"/>
    <property type="match status" value="1"/>
</dbReference>
<evidence type="ECO:0000256" key="2">
    <source>
        <dbReference type="ARBA" id="ARBA00023002"/>
    </source>
</evidence>
<dbReference type="FunFam" id="3.40.50.720:FF:000085">
    <property type="entry name" value="Dihydroflavonol reductase"/>
    <property type="match status" value="1"/>
</dbReference>
<evidence type="ECO:0000313" key="6">
    <source>
        <dbReference type="EMBL" id="CAI0455030.1"/>
    </source>
</evidence>
<comment type="caution">
    <text evidence="6">The sequence shown here is derived from an EMBL/GenBank/DDBJ whole genome shotgun (WGS) entry which is preliminary data.</text>
</comment>
<keyword evidence="7" id="KW-1185">Reference proteome</keyword>
<dbReference type="Pfam" id="PF01370">
    <property type="entry name" value="Epimerase"/>
    <property type="match status" value="1"/>
</dbReference>
<dbReference type="InterPro" id="IPR001509">
    <property type="entry name" value="Epimerase_deHydtase"/>
</dbReference>
<comment type="similarity">
    <text evidence="3">Belongs to the NAD(P)-dependent epimerase/dehydratase family. Dihydroflavonol-4-reductase subfamily.</text>
</comment>
<dbReference type="GO" id="GO:0016616">
    <property type="term" value="F:oxidoreductase activity, acting on the CH-OH group of donors, NAD or NADP as acceptor"/>
    <property type="evidence" value="ECO:0007669"/>
    <property type="project" value="TreeGrafter"/>
</dbReference>
<sequence>MSEEVTVCVTGATGFIASWLVKLLLHRGYTVKASVRDPSDEKKTAHLLGLEGAAERLQLFKADLLAEGSFDSAMEGCVAVFHTASPVSFSAADPQAEIIDPAVKGTLNVLKSCANSPSVKRVIVTSSVASIFYTGKPVSPDSVADETWFSDPDHCKELKVWYQLSKTLAELAAWNFAKENGIDMVTIHPGFVIGPFFQPTMCSSVSMILNLVNGNKTYPNFHYWVVDVRDVAEAHIKAFENPLACGRYCLVESSVSFCHVLGILQEFYPTLPLADKYCYAFSTMFALFFKVFLWLFCQQILAFILLLCYNRCEEINTVKLPEFRASKEKAEEGLGIKFVPLEESLKDTIECLKDKGFLHF</sequence>
<evidence type="ECO:0000256" key="4">
    <source>
        <dbReference type="SAM" id="Phobius"/>
    </source>
</evidence>
<gene>
    <name evidence="6" type="ORF">LITE_LOCUS32188</name>
</gene>
<dbReference type="CDD" id="cd08958">
    <property type="entry name" value="FR_SDR_e"/>
    <property type="match status" value="1"/>
</dbReference>
<feature type="domain" description="NAD-dependent epimerase/dehydratase" evidence="5">
    <location>
        <begin position="7"/>
        <end position="242"/>
    </location>
</feature>
<organism evidence="6 7">
    <name type="scientific">Linum tenue</name>
    <dbReference type="NCBI Taxonomy" id="586396"/>
    <lineage>
        <taxon>Eukaryota</taxon>
        <taxon>Viridiplantae</taxon>
        <taxon>Streptophyta</taxon>
        <taxon>Embryophyta</taxon>
        <taxon>Tracheophyta</taxon>
        <taxon>Spermatophyta</taxon>
        <taxon>Magnoliopsida</taxon>
        <taxon>eudicotyledons</taxon>
        <taxon>Gunneridae</taxon>
        <taxon>Pentapetalae</taxon>
        <taxon>rosids</taxon>
        <taxon>fabids</taxon>
        <taxon>Malpighiales</taxon>
        <taxon>Linaceae</taxon>
        <taxon>Linum</taxon>
    </lineage>
</organism>
<dbReference type="PANTHER" id="PTHR10366">
    <property type="entry name" value="NAD DEPENDENT EPIMERASE/DEHYDRATASE"/>
    <property type="match status" value="1"/>
</dbReference>
<keyword evidence="1" id="KW-0521">NADP</keyword>
<accession>A0AAV0N943</accession>
<protein>
    <recommendedName>
        <fullName evidence="5">NAD-dependent epimerase/dehydratase domain-containing protein</fullName>
    </recommendedName>
</protein>
<keyword evidence="2" id="KW-0560">Oxidoreductase</keyword>
<name>A0AAV0N943_9ROSI</name>